<dbReference type="Pfam" id="PF00343">
    <property type="entry name" value="Phosphorylase"/>
    <property type="match status" value="2"/>
</dbReference>
<accession>A0A4R1S2E3</accession>
<dbReference type="AlphaFoldDB" id="A0A4R1S2E3"/>
<dbReference type="InterPro" id="IPR052182">
    <property type="entry name" value="Glycogen/Maltodextrin_Phosph"/>
</dbReference>
<keyword evidence="8" id="KW-0119">Carbohydrate metabolism</keyword>
<dbReference type="OrthoDB" id="9760804at2"/>
<protein>
    <recommendedName>
        <fullName evidence="4">glycogen phosphorylase</fullName>
        <ecNumber evidence="4">2.4.1.1</ecNumber>
    </recommendedName>
</protein>
<dbReference type="InterPro" id="IPR000811">
    <property type="entry name" value="Glyco_trans_35"/>
</dbReference>
<dbReference type="InterPro" id="IPR035090">
    <property type="entry name" value="Pyridoxal_P_attach_site"/>
</dbReference>
<evidence type="ECO:0000256" key="1">
    <source>
        <dbReference type="ARBA" id="ARBA00001275"/>
    </source>
</evidence>
<evidence type="ECO:0000256" key="2">
    <source>
        <dbReference type="ARBA" id="ARBA00001933"/>
    </source>
</evidence>
<dbReference type="EMBL" id="SLUN01000005">
    <property type="protein sequence ID" value="TCL73341.1"/>
    <property type="molecule type" value="Genomic_DNA"/>
</dbReference>
<dbReference type="NCBIfam" id="TIGR02094">
    <property type="entry name" value="more_P_ylases"/>
    <property type="match status" value="2"/>
</dbReference>
<dbReference type="GO" id="GO:0008184">
    <property type="term" value="F:glycogen phosphorylase activity"/>
    <property type="evidence" value="ECO:0007669"/>
    <property type="project" value="InterPro"/>
</dbReference>
<proteinExistence type="inferred from homology"/>
<keyword evidence="7" id="KW-0663">Pyridoxal phosphate</keyword>
<dbReference type="Gene3D" id="3.40.50.2000">
    <property type="entry name" value="Glycogen Phosphorylase B"/>
    <property type="match status" value="3"/>
</dbReference>
<dbReference type="PROSITE" id="PS00102">
    <property type="entry name" value="PHOSPHORYLASE"/>
    <property type="match status" value="1"/>
</dbReference>
<dbReference type="GO" id="GO:0030170">
    <property type="term" value="F:pyridoxal phosphate binding"/>
    <property type="evidence" value="ECO:0007669"/>
    <property type="project" value="InterPro"/>
</dbReference>
<comment type="function">
    <text evidence="9">Phosphorylase is an important allosteric enzyme in carbohydrate metabolism. Enzymes from different sources differ in their regulatory mechanisms and in their natural substrates. However, all known phosphorylases share catalytic and structural properties.</text>
</comment>
<comment type="cofactor">
    <cofactor evidence="2">
        <name>pyridoxal 5'-phosphate</name>
        <dbReference type="ChEBI" id="CHEBI:597326"/>
    </cofactor>
</comment>
<dbReference type="GO" id="GO:0005975">
    <property type="term" value="P:carbohydrate metabolic process"/>
    <property type="evidence" value="ECO:0007669"/>
    <property type="project" value="InterPro"/>
</dbReference>
<dbReference type="SUPFAM" id="SSF53756">
    <property type="entry name" value="UDP-Glycosyltransferase/glycogen phosphorylase"/>
    <property type="match status" value="1"/>
</dbReference>
<evidence type="ECO:0000313" key="11">
    <source>
        <dbReference type="Proteomes" id="UP000295008"/>
    </source>
</evidence>
<comment type="catalytic activity">
    <reaction evidence="1">
        <text>[(1-&gt;4)-alpha-D-glucosyl](n) + phosphate = [(1-&gt;4)-alpha-D-glucosyl](n-1) + alpha-D-glucose 1-phosphate</text>
        <dbReference type="Rhea" id="RHEA:41732"/>
        <dbReference type="Rhea" id="RHEA-COMP:9584"/>
        <dbReference type="Rhea" id="RHEA-COMP:9586"/>
        <dbReference type="ChEBI" id="CHEBI:15444"/>
        <dbReference type="ChEBI" id="CHEBI:43474"/>
        <dbReference type="ChEBI" id="CHEBI:58601"/>
        <dbReference type="EC" id="2.4.1.1"/>
    </reaction>
</comment>
<dbReference type="InterPro" id="IPR011834">
    <property type="entry name" value="Agluc_phsphrylas"/>
</dbReference>
<dbReference type="RefSeq" id="WP_132013484.1">
    <property type="nucleotide sequence ID" value="NZ_SLUN01000005.1"/>
</dbReference>
<keyword evidence="5" id="KW-0328">Glycosyltransferase</keyword>
<comment type="caution">
    <text evidence="10">The sequence shown here is derived from an EMBL/GenBank/DDBJ whole genome shotgun (WGS) entry which is preliminary data.</text>
</comment>
<evidence type="ECO:0000256" key="9">
    <source>
        <dbReference type="ARBA" id="ARBA00025174"/>
    </source>
</evidence>
<reference evidence="10 11" key="1">
    <citation type="submission" date="2019-03" db="EMBL/GenBank/DDBJ databases">
        <title>Genomic Encyclopedia of Type Strains, Phase IV (KMG-IV): sequencing the most valuable type-strain genomes for metagenomic binning, comparative biology and taxonomic classification.</title>
        <authorList>
            <person name="Goeker M."/>
        </authorList>
    </citation>
    <scope>NUCLEOTIDE SEQUENCE [LARGE SCALE GENOMIC DNA]</scope>
    <source>
        <strain evidence="10 11">LX-B</strain>
    </source>
</reference>
<keyword evidence="11" id="KW-1185">Reference proteome</keyword>
<evidence type="ECO:0000256" key="8">
    <source>
        <dbReference type="ARBA" id="ARBA00023277"/>
    </source>
</evidence>
<comment type="similarity">
    <text evidence="3">Belongs to the glycogen phosphorylase family.</text>
</comment>
<evidence type="ECO:0000256" key="5">
    <source>
        <dbReference type="ARBA" id="ARBA00022676"/>
    </source>
</evidence>
<evidence type="ECO:0000256" key="7">
    <source>
        <dbReference type="ARBA" id="ARBA00022898"/>
    </source>
</evidence>
<sequence length="566" mass="64088">MSDKKLPQVAYFCMEFGLHEDFRIYSGGLGILAGDILKAAKDGGYPLIGVGILWRQGYTTQVFREDGRIYDCYPEYRYDFLQDTGVVVGVKIRGRWVHCKVWKCSQYDNVDLYLLDANLPGNCDPLVTGQLYGWFSEERIAQEMILGIGGVRALRTLGIYPDVYHFNDSHPVIAGVELIRLKMDDEGMDFEEAWRRTRQEIVFTTHTPIMAGNEVHGHDLLQYMGAYNGLTHEQLVRIGGDPFSMTVAGLRLSRKANAVAELHGHTARDMWRGVEGASEIIAITNGVHNGTWQDPRLARAYAAGSDLWGPHQAAKREMIAEIERRNGVKLDENVLTIGFARRAAPYKRGDLIFRRPEVIEPLLRDGKLQLIFSGKAHPNDLTGKGIITRLYEMAKRFPERVVFLQNYDMKIGKLLTRGCDVWLNNPVRPMEASGTSGMKAAMNGVLNFSVLDGWWPEGCRHGVNGWQIGDGHYHHDQDQADADALYYVLGNDILPLYYGNRAKWTEMMRASITMSQWQFSAARMVREYYHRLYLTDAAAAEYPFPEVPAYLRELPNCPNDGLYAGM</sequence>
<dbReference type="EC" id="2.4.1.1" evidence="4"/>
<dbReference type="PANTHER" id="PTHR42655">
    <property type="entry name" value="GLYCOGEN PHOSPHORYLASE"/>
    <property type="match status" value="1"/>
</dbReference>
<evidence type="ECO:0000256" key="6">
    <source>
        <dbReference type="ARBA" id="ARBA00022679"/>
    </source>
</evidence>
<evidence type="ECO:0000313" key="10">
    <source>
        <dbReference type="EMBL" id="TCL73341.1"/>
    </source>
</evidence>
<dbReference type="Proteomes" id="UP000295008">
    <property type="component" value="Unassembled WGS sequence"/>
</dbReference>
<evidence type="ECO:0000256" key="4">
    <source>
        <dbReference type="ARBA" id="ARBA00012591"/>
    </source>
</evidence>
<keyword evidence="6" id="KW-0808">Transferase</keyword>
<evidence type="ECO:0000256" key="3">
    <source>
        <dbReference type="ARBA" id="ARBA00006047"/>
    </source>
</evidence>
<name>A0A4R1S2E3_HYDET</name>
<organism evidence="10 11">
    <name type="scientific">Hydrogenispora ethanolica</name>
    <dbReference type="NCBI Taxonomy" id="1082276"/>
    <lineage>
        <taxon>Bacteria</taxon>
        <taxon>Bacillati</taxon>
        <taxon>Bacillota</taxon>
        <taxon>Hydrogenispora</taxon>
    </lineage>
</organism>
<gene>
    <name evidence="10" type="ORF">EDC14_1005205</name>
</gene>
<dbReference type="PANTHER" id="PTHR42655:SF1">
    <property type="entry name" value="GLYCOGEN PHOSPHORYLASE"/>
    <property type="match status" value="1"/>
</dbReference>